<name>A0A074MYL0_9SPHN</name>
<comment type="subcellular location">
    <subcellularLocation>
        <location evidence="1">Virion</location>
    </subcellularLocation>
</comment>
<dbReference type="PATRIC" id="fig|39960.10.peg.2072"/>
<dbReference type="SUPFAM" id="SSF56563">
    <property type="entry name" value="Major capsid protein gp5"/>
    <property type="match status" value="1"/>
</dbReference>
<comment type="caution">
    <text evidence="4">The sequence shown here is derived from an EMBL/GenBank/DDBJ whole genome shotgun (WGS) entry which is preliminary data.</text>
</comment>
<dbReference type="Proteomes" id="UP000027866">
    <property type="component" value="Unassembled WGS sequence"/>
</dbReference>
<dbReference type="Gene3D" id="3.30.2400.10">
    <property type="entry name" value="Major capsid protein gp5"/>
    <property type="match status" value="1"/>
</dbReference>
<gene>
    <name evidence="4" type="ORF">EH32_05395</name>
</gene>
<feature type="region of interest" description="Disordered" evidence="2">
    <location>
        <begin position="105"/>
        <end position="124"/>
    </location>
</feature>
<feature type="compositionally biased region" description="Basic and acidic residues" evidence="2">
    <location>
        <begin position="67"/>
        <end position="77"/>
    </location>
</feature>
<dbReference type="KEGG" id="elq:Ga0102493_112979"/>
<reference evidence="4 5" key="1">
    <citation type="submission" date="2014-04" db="EMBL/GenBank/DDBJ databases">
        <title>A comprehensive comparison of genomes of Erythrobacter spp. Strains.</title>
        <authorList>
            <person name="Zheng Q."/>
        </authorList>
    </citation>
    <scope>NUCLEOTIDE SEQUENCE [LARGE SCALE GENOMIC DNA]</scope>
    <source>
        <strain evidence="4 5">DSM 8509</strain>
    </source>
</reference>
<proteinExistence type="predicted"/>
<evidence type="ECO:0000313" key="4">
    <source>
        <dbReference type="EMBL" id="KEO98544.1"/>
    </source>
</evidence>
<evidence type="ECO:0000256" key="1">
    <source>
        <dbReference type="ARBA" id="ARBA00004328"/>
    </source>
</evidence>
<dbReference type="NCBIfam" id="TIGR01554">
    <property type="entry name" value="major_cap_HK97"/>
    <property type="match status" value="1"/>
</dbReference>
<sequence>MKTAKLIELERKSADLRAACRDALHAIGEGIESNTVDEQRKLEREHDKLMNEWELVQLDIADERANATDAEAREARRPGASGTAFGTDDGSASYGDSYDWTDKRGNPVRVVGRGGSISERRHTGPSVGDLIRAKIAGPRNEAEERALSEGTDSAGGYTVPTPLASDFIDLMRARSVAIRAGAMTVPMDSASLSMARLASDPTVAWRAENAAIAEGDPTFERVLFEAKTIAGKVTLSRELADDSINIGRMIQTALAGAMAVELDKAAIYGDGTSDAPTGVWHTSGINAVSMGTNGAAFTAGYDEILDAILELKNDNAADPTAMIANPRTEIALAKLKDADSNPLTVPGLVSRIPLLSTTSAPVDETEGTATNASSIVLGDFTQLMIGMRQQLEIRVFDHTMTSNGQLTVLAWMRADTQLAQPKSFAKLTGIIPA</sequence>
<dbReference type="EMBL" id="JMIX01000003">
    <property type="protein sequence ID" value="KEO98544.1"/>
    <property type="molecule type" value="Genomic_DNA"/>
</dbReference>
<dbReference type="Pfam" id="PF05065">
    <property type="entry name" value="Phage_capsid"/>
    <property type="match status" value="1"/>
</dbReference>
<dbReference type="Gene3D" id="3.30.2320.10">
    <property type="entry name" value="hypothetical protein PF0899 domain"/>
    <property type="match status" value="1"/>
</dbReference>
<accession>A0A074MYL0</accession>
<keyword evidence="5" id="KW-1185">Reference proteome</keyword>
<feature type="domain" description="Phage capsid-like C-terminal" evidence="3">
    <location>
        <begin position="155"/>
        <end position="428"/>
    </location>
</feature>
<evidence type="ECO:0000259" key="3">
    <source>
        <dbReference type="Pfam" id="PF05065"/>
    </source>
</evidence>
<evidence type="ECO:0000313" key="5">
    <source>
        <dbReference type="Proteomes" id="UP000027866"/>
    </source>
</evidence>
<evidence type="ECO:0000256" key="2">
    <source>
        <dbReference type="SAM" id="MobiDB-lite"/>
    </source>
</evidence>
<organism evidence="4 5">
    <name type="scientific">Erythrobacter litoralis</name>
    <dbReference type="NCBI Taxonomy" id="39960"/>
    <lineage>
        <taxon>Bacteria</taxon>
        <taxon>Pseudomonadati</taxon>
        <taxon>Pseudomonadota</taxon>
        <taxon>Alphaproteobacteria</taxon>
        <taxon>Sphingomonadales</taxon>
        <taxon>Erythrobacteraceae</taxon>
        <taxon>Erythrobacter/Porphyrobacter group</taxon>
        <taxon>Erythrobacter</taxon>
    </lineage>
</organism>
<feature type="region of interest" description="Disordered" evidence="2">
    <location>
        <begin position="67"/>
        <end position="90"/>
    </location>
</feature>
<dbReference type="InterPro" id="IPR054612">
    <property type="entry name" value="Phage_capsid-like_C"/>
</dbReference>
<dbReference type="AlphaFoldDB" id="A0A074MYL0"/>
<dbReference type="InterPro" id="IPR024455">
    <property type="entry name" value="Phage_capsid"/>
</dbReference>
<protein>
    <recommendedName>
        <fullName evidence="3">Phage capsid-like C-terminal domain-containing protein</fullName>
    </recommendedName>
</protein>